<keyword evidence="3 12" id="KW-0812">Transmembrane</keyword>
<sequence>MSDTWDDLGPLIIGVVLLVLTLLIAPSVQKLPWYYPWRSDSRLGMLLGLSAGGFLTLFYRVCLGRDIPEEVVEFSETLFFDLLFPFVIFNAGFGFKRVLFFANSGLILLLAIAGTLVAFAIIAAGISLLVDYRDWDSFYSDGVSLSDILALGAIFAATDTVAVLQILNQDEYPMLYSLAFGEGLVNDAVAVVLAKAVDGTTSDELSASVVFELIGVVIYLFVLSVLVGILFGLATAFLLRRCFFLQRSHHAPAEVGVLMLSSFMAYYVSEASQLSAITTIFVCGIVGGHYSWHNLNDTGKILSMEFSTMASDLCELTMFILAGLDTFNINLWKEAYARHVCELFFMALFLIVLARAVVIYPCCYLANTSRPEAFKVSMAYQTGLWAGGLIRGTVTVALAYKAFGGSIGSSESDSEGKYEAHSTFLATTLLIVQFTSIIFGTLSEPVFNWLCQDDETSSNIYRFIPMILRNRGVKQDTFLDQDMLESKRRASGAVNPHHQVHGTLDSTGQKSTMELNNVTEGTELLGSRHPTNSLSLSRRRTADIKGCVSGMLVEACVSGMLVEACVSGMLV</sequence>
<comment type="caution">
    <text evidence="14">The sequence shown here is derived from an EMBL/GenBank/DDBJ whole genome shotgun (WGS) entry which is preliminary data.</text>
</comment>
<feature type="transmembrane region" description="Helical" evidence="12">
    <location>
        <begin position="274"/>
        <end position="292"/>
    </location>
</feature>
<feature type="transmembrane region" description="Helical" evidence="12">
    <location>
        <begin position="107"/>
        <end position="128"/>
    </location>
</feature>
<organism evidence="14 15">
    <name type="scientific">Cymbomonas tetramitiformis</name>
    <dbReference type="NCBI Taxonomy" id="36881"/>
    <lineage>
        <taxon>Eukaryota</taxon>
        <taxon>Viridiplantae</taxon>
        <taxon>Chlorophyta</taxon>
        <taxon>Pyramimonadophyceae</taxon>
        <taxon>Pyramimonadales</taxon>
        <taxon>Pyramimonadaceae</taxon>
        <taxon>Cymbomonas</taxon>
    </lineage>
</organism>
<proteinExistence type="predicted"/>
<reference evidence="14 15" key="1">
    <citation type="journal article" date="2015" name="Genome Biol. Evol.">
        <title>Comparative Genomics of a Bacterivorous Green Alga Reveals Evolutionary Causalities and Consequences of Phago-Mixotrophic Mode of Nutrition.</title>
        <authorList>
            <person name="Burns J.A."/>
            <person name="Paasch A."/>
            <person name="Narechania A."/>
            <person name="Kim E."/>
        </authorList>
    </citation>
    <scope>NUCLEOTIDE SEQUENCE [LARGE SCALE GENOMIC DNA]</scope>
    <source>
        <strain evidence="14 15">PLY_AMNH</strain>
    </source>
</reference>
<evidence type="ECO:0000256" key="10">
    <source>
        <dbReference type="ARBA" id="ARBA00047912"/>
    </source>
</evidence>
<dbReference type="InterPro" id="IPR004709">
    <property type="entry name" value="NaH_exchanger"/>
</dbReference>
<evidence type="ECO:0000256" key="9">
    <source>
        <dbReference type="ARBA" id="ARBA00047524"/>
    </source>
</evidence>
<dbReference type="GO" id="GO:0015385">
    <property type="term" value="F:sodium:proton antiporter activity"/>
    <property type="evidence" value="ECO:0007669"/>
    <property type="project" value="InterPro"/>
</dbReference>
<keyword evidence="6" id="KW-0406">Ion transport</keyword>
<evidence type="ECO:0000256" key="6">
    <source>
        <dbReference type="ARBA" id="ARBA00023065"/>
    </source>
</evidence>
<dbReference type="PRINTS" id="PR01084">
    <property type="entry name" value="NAHEXCHNGR"/>
</dbReference>
<dbReference type="PANTHER" id="PTHR10110:SF197">
    <property type="entry name" value="SODIUM_HYDROGEN EXCHANGER"/>
    <property type="match status" value="1"/>
</dbReference>
<evidence type="ECO:0000313" key="15">
    <source>
        <dbReference type="Proteomes" id="UP001190700"/>
    </source>
</evidence>
<comment type="catalytic activity">
    <reaction evidence="10">
        <text>K(+)(in) + H(+)(out) = K(+)(out) + H(+)(in)</text>
        <dbReference type="Rhea" id="RHEA:29467"/>
        <dbReference type="ChEBI" id="CHEBI:15378"/>
        <dbReference type="ChEBI" id="CHEBI:29103"/>
    </reaction>
</comment>
<accession>A0AAE0L9J1</accession>
<evidence type="ECO:0000256" key="2">
    <source>
        <dbReference type="ARBA" id="ARBA00022448"/>
    </source>
</evidence>
<dbReference type="EMBL" id="LGRX02006423">
    <property type="protein sequence ID" value="KAK3276695.1"/>
    <property type="molecule type" value="Genomic_DNA"/>
</dbReference>
<dbReference type="Pfam" id="PF00999">
    <property type="entry name" value="Na_H_Exchanger"/>
    <property type="match status" value="1"/>
</dbReference>
<dbReference type="Gene3D" id="6.10.140.1330">
    <property type="match status" value="1"/>
</dbReference>
<dbReference type="GO" id="GO:0005886">
    <property type="term" value="C:plasma membrane"/>
    <property type="evidence" value="ECO:0007669"/>
    <property type="project" value="TreeGrafter"/>
</dbReference>
<feature type="transmembrane region" description="Helical" evidence="12">
    <location>
        <begin position="77"/>
        <end position="95"/>
    </location>
</feature>
<comment type="subcellular location">
    <subcellularLocation>
        <location evidence="1">Membrane</location>
        <topology evidence="1">Multi-pass membrane protein</topology>
    </subcellularLocation>
</comment>
<evidence type="ECO:0000259" key="13">
    <source>
        <dbReference type="Pfam" id="PF00999"/>
    </source>
</evidence>
<evidence type="ECO:0000256" key="5">
    <source>
        <dbReference type="ARBA" id="ARBA00023053"/>
    </source>
</evidence>
<dbReference type="GO" id="GO:0098719">
    <property type="term" value="P:sodium ion import across plasma membrane"/>
    <property type="evidence" value="ECO:0007669"/>
    <property type="project" value="TreeGrafter"/>
</dbReference>
<keyword evidence="2" id="KW-0813">Transport</keyword>
<feature type="transmembrane region" description="Helical" evidence="12">
    <location>
        <begin position="43"/>
        <end position="61"/>
    </location>
</feature>
<dbReference type="GO" id="GO:0051453">
    <property type="term" value="P:regulation of intracellular pH"/>
    <property type="evidence" value="ECO:0007669"/>
    <property type="project" value="TreeGrafter"/>
</dbReference>
<protein>
    <submittedName>
        <fullName evidence="14">Monovalent cation:H+ antiporter, CPA1 (Nhx1)</fullName>
    </submittedName>
</protein>
<dbReference type="Proteomes" id="UP001190700">
    <property type="component" value="Unassembled WGS sequence"/>
</dbReference>
<keyword evidence="5" id="KW-0915">Sodium</keyword>
<dbReference type="PANTHER" id="PTHR10110">
    <property type="entry name" value="SODIUM/HYDROGEN EXCHANGER"/>
    <property type="match status" value="1"/>
</dbReference>
<dbReference type="InterPro" id="IPR006153">
    <property type="entry name" value="Cation/H_exchanger_TM"/>
</dbReference>
<evidence type="ECO:0000256" key="3">
    <source>
        <dbReference type="ARBA" id="ARBA00022692"/>
    </source>
</evidence>
<feature type="region of interest" description="Disordered" evidence="11">
    <location>
        <begin position="490"/>
        <end position="512"/>
    </location>
</feature>
<gene>
    <name evidence="14" type="ORF">CYMTET_15254</name>
</gene>
<feature type="transmembrane region" description="Helical" evidence="12">
    <location>
        <begin position="420"/>
        <end position="442"/>
    </location>
</feature>
<keyword evidence="8" id="KW-0739">Sodium transport</keyword>
<feature type="non-terminal residue" evidence="14">
    <location>
        <position position="571"/>
    </location>
</feature>
<keyword evidence="4 12" id="KW-1133">Transmembrane helix</keyword>
<evidence type="ECO:0000313" key="14">
    <source>
        <dbReference type="EMBL" id="KAK3276695.1"/>
    </source>
</evidence>
<evidence type="ECO:0000256" key="4">
    <source>
        <dbReference type="ARBA" id="ARBA00022989"/>
    </source>
</evidence>
<evidence type="ECO:0000256" key="12">
    <source>
        <dbReference type="SAM" id="Phobius"/>
    </source>
</evidence>
<keyword evidence="7 12" id="KW-0472">Membrane</keyword>
<name>A0AAE0L9J1_9CHLO</name>
<feature type="transmembrane region" description="Helical" evidence="12">
    <location>
        <begin position="378"/>
        <end position="400"/>
    </location>
</feature>
<dbReference type="GO" id="GO:0015386">
    <property type="term" value="F:potassium:proton antiporter activity"/>
    <property type="evidence" value="ECO:0007669"/>
    <property type="project" value="TreeGrafter"/>
</dbReference>
<evidence type="ECO:0000256" key="7">
    <source>
        <dbReference type="ARBA" id="ARBA00023136"/>
    </source>
</evidence>
<feature type="transmembrane region" description="Helical" evidence="12">
    <location>
        <begin position="174"/>
        <end position="193"/>
    </location>
</feature>
<comment type="catalytic activity">
    <reaction evidence="9">
        <text>Na(+)(in) + H(+)(out) = Na(+)(out) + H(+)(in)</text>
        <dbReference type="Rhea" id="RHEA:29419"/>
        <dbReference type="ChEBI" id="CHEBI:15378"/>
        <dbReference type="ChEBI" id="CHEBI:29101"/>
    </reaction>
</comment>
<feature type="transmembrane region" description="Helical" evidence="12">
    <location>
        <begin position="12"/>
        <end position="31"/>
    </location>
</feature>
<dbReference type="InterPro" id="IPR018422">
    <property type="entry name" value="Cation/H_exchanger_CPA1"/>
</dbReference>
<feature type="domain" description="Cation/H+ exchanger transmembrane" evidence="13">
    <location>
        <begin position="43"/>
        <end position="449"/>
    </location>
</feature>
<feature type="transmembrane region" description="Helical" evidence="12">
    <location>
        <begin position="213"/>
        <end position="239"/>
    </location>
</feature>
<feature type="transmembrane region" description="Helical" evidence="12">
    <location>
        <begin position="148"/>
        <end position="167"/>
    </location>
</feature>
<evidence type="ECO:0000256" key="8">
    <source>
        <dbReference type="ARBA" id="ARBA00023201"/>
    </source>
</evidence>
<feature type="transmembrane region" description="Helical" evidence="12">
    <location>
        <begin position="344"/>
        <end position="366"/>
    </location>
</feature>
<evidence type="ECO:0000256" key="1">
    <source>
        <dbReference type="ARBA" id="ARBA00004141"/>
    </source>
</evidence>
<evidence type="ECO:0000256" key="11">
    <source>
        <dbReference type="SAM" id="MobiDB-lite"/>
    </source>
</evidence>
<keyword evidence="15" id="KW-1185">Reference proteome</keyword>
<dbReference type="AlphaFoldDB" id="A0AAE0L9J1"/>